<dbReference type="OrthoDB" id="15544at2"/>
<dbReference type="RefSeq" id="WP_100701679.1">
    <property type="nucleotide sequence ID" value="NZ_PIQI01000015.1"/>
</dbReference>
<dbReference type="CDD" id="cd16430">
    <property type="entry name" value="TraB"/>
    <property type="match status" value="1"/>
</dbReference>
<comment type="caution">
    <text evidence="3">The sequence shown here is derived from an EMBL/GenBank/DDBJ whole genome shotgun (WGS) entry which is preliminary data.</text>
</comment>
<feature type="compositionally biased region" description="Polar residues" evidence="1">
    <location>
        <begin position="426"/>
        <end position="445"/>
    </location>
</feature>
<evidence type="ECO:0000256" key="1">
    <source>
        <dbReference type="SAM" id="MobiDB-lite"/>
    </source>
</evidence>
<dbReference type="AlphaFoldDB" id="A0A2M9WD76"/>
<evidence type="ECO:0000313" key="3">
    <source>
        <dbReference type="EMBL" id="PJZ05503.1"/>
    </source>
</evidence>
<protein>
    <submittedName>
        <fullName evidence="3">Conjugal transfer protein TraB</fullName>
    </submittedName>
</protein>
<reference evidence="3 4" key="1">
    <citation type="submission" date="2017-11" db="EMBL/GenBank/DDBJ databases">
        <title>The genome sequence of Pantoea rodasii DSM 26611.</title>
        <authorList>
            <person name="Gao J."/>
            <person name="Mao X."/>
            <person name="Sun J."/>
        </authorList>
    </citation>
    <scope>NUCLEOTIDE SEQUENCE [LARGE SCALE GENOMIC DNA]</scope>
    <source>
        <strain evidence="3 4">DSM 26611</strain>
    </source>
</reference>
<gene>
    <name evidence="3" type="ORF">PRCB_10695</name>
</gene>
<dbReference type="EMBL" id="PIQI01000015">
    <property type="protein sequence ID" value="PJZ05503.1"/>
    <property type="molecule type" value="Genomic_DNA"/>
</dbReference>
<keyword evidence="2" id="KW-0812">Transmembrane</keyword>
<dbReference type="Pfam" id="PF03743">
    <property type="entry name" value="TrbI"/>
    <property type="match status" value="1"/>
</dbReference>
<proteinExistence type="predicted"/>
<keyword evidence="2" id="KW-0472">Membrane</keyword>
<feature type="region of interest" description="Disordered" evidence="1">
    <location>
        <begin position="111"/>
        <end position="181"/>
    </location>
</feature>
<organism evidence="3 4">
    <name type="scientific">Pantoea rodasii</name>
    <dbReference type="NCBI Taxonomy" id="1076549"/>
    <lineage>
        <taxon>Bacteria</taxon>
        <taxon>Pseudomonadati</taxon>
        <taxon>Pseudomonadota</taxon>
        <taxon>Gammaproteobacteria</taxon>
        <taxon>Enterobacterales</taxon>
        <taxon>Erwiniaceae</taxon>
        <taxon>Pantoea</taxon>
    </lineage>
</organism>
<feature type="region of interest" description="Disordered" evidence="1">
    <location>
        <begin position="416"/>
        <end position="466"/>
    </location>
</feature>
<accession>A0A2M9WD76</accession>
<dbReference type="InterPro" id="IPR005498">
    <property type="entry name" value="T4SS_VirB10/TraB/TrbI"/>
</dbReference>
<feature type="transmembrane region" description="Helical" evidence="2">
    <location>
        <begin position="12"/>
        <end position="33"/>
    </location>
</feature>
<keyword evidence="4" id="KW-1185">Reference proteome</keyword>
<name>A0A2M9WD76_9GAMM</name>
<dbReference type="Proteomes" id="UP000232062">
    <property type="component" value="Unassembled WGS sequence"/>
</dbReference>
<evidence type="ECO:0000313" key="4">
    <source>
        <dbReference type="Proteomes" id="UP000232062"/>
    </source>
</evidence>
<dbReference type="NCBIfam" id="NF010289">
    <property type="entry name" value="PRK13729.1"/>
    <property type="match status" value="1"/>
</dbReference>
<keyword evidence="2" id="KW-1133">Transmembrane helix</keyword>
<feature type="compositionally biased region" description="Polar residues" evidence="1">
    <location>
        <begin position="111"/>
        <end position="123"/>
    </location>
</feature>
<sequence>MSNINTATRRRQWVIAGVSAAVMLAVGGGIWAYSHHQAELNRPAPKTAPNLTGGLINTSFTEGVATAALQQQQNKTAGLERDLGTLTSSLKDQNNELKKQLSTMADAIAQLQTQQSQGSRAPNGSTVTPPAGTPPAGGPVSGGPSGPAQWSINNPGSGPATGQGAQFYPAQGQPQGQGFYPGAGTVRPGGLNRDTFTYASLTDRKTKLPWIPSGSFSEAVMIEGADANASVTGQQNTSPVVITLLGDVSMPNGKTWNMDQCRVTGEMYGDISSERGEVRTKNISCILKNGKHIDMPFDGHVSFQGKVGIRGKPVMRNGAIIANAGAAGLLSGFGEGIKSAATPTVGLGGSASVGAGDIFKQGIGGGASKAADTLSQYWIKRAEQYHPVIDIGAGNAVTVVFQQGFRLETIEDAEAEKAKKEAPQPVVQQTAANQPVSNGGSNSAPVLNPDEVLRQASQLRLGDTIN</sequence>
<evidence type="ECO:0000256" key="2">
    <source>
        <dbReference type="SAM" id="Phobius"/>
    </source>
</evidence>
<feature type="compositionally biased region" description="Low complexity" evidence="1">
    <location>
        <begin position="162"/>
        <end position="181"/>
    </location>
</feature>